<dbReference type="Gene3D" id="1.10.287.470">
    <property type="entry name" value="Helix hairpin bin"/>
    <property type="match status" value="1"/>
</dbReference>
<dbReference type="SUPFAM" id="SSF111369">
    <property type="entry name" value="HlyD-like secretion proteins"/>
    <property type="match status" value="1"/>
</dbReference>
<dbReference type="OrthoDB" id="9781888at2"/>
<feature type="transmembrane region" description="Helical" evidence="4">
    <location>
        <begin position="6"/>
        <end position="25"/>
    </location>
</feature>
<dbReference type="HOGENOM" id="CLU_018816_18_3_6"/>
<keyword evidence="4" id="KW-0472">Membrane</keyword>
<dbReference type="InterPro" id="IPR006143">
    <property type="entry name" value="RND_pump_MFP"/>
</dbReference>
<reference evidence="6 7" key="1">
    <citation type="journal article" date="2014" name="Genome Announc.">
        <title>Draft Genome Sequences of Marinobacter similis A3d10T and Marinobacter salarius R9SW1T.</title>
        <authorList>
            <person name="Ivanova E.P."/>
            <person name="Ng H.J."/>
            <person name="Webb H.K."/>
            <person name="Feng G."/>
            <person name="Oshima K."/>
            <person name="Hattori M."/>
            <person name="Ohkuma M."/>
            <person name="Sergeev A.F."/>
            <person name="Mikhailov V.V."/>
            <person name="Crawford R.J."/>
            <person name="Sawabe T."/>
        </authorList>
    </citation>
    <scope>NUCLEOTIDE SEQUENCE [LARGE SCALE GENOMIC DNA]</scope>
    <source>
        <strain evidence="6 7">A3d10</strain>
    </source>
</reference>
<dbReference type="PANTHER" id="PTHR30469:SF12">
    <property type="entry name" value="MULTIDRUG RESISTANCE PROTEIN MDTA"/>
    <property type="match status" value="1"/>
</dbReference>
<dbReference type="Pfam" id="PF25917">
    <property type="entry name" value="BSH_RND"/>
    <property type="match status" value="1"/>
</dbReference>
<evidence type="ECO:0000256" key="1">
    <source>
        <dbReference type="ARBA" id="ARBA00009477"/>
    </source>
</evidence>
<comment type="similarity">
    <text evidence="1">Belongs to the membrane fusion protein (MFP) (TC 8.A.1) family.</text>
</comment>
<dbReference type="GO" id="GO:1990281">
    <property type="term" value="C:efflux pump complex"/>
    <property type="evidence" value="ECO:0007669"/>
    <property type="project" value="TreeGrafter"/>
</dbReference>
<evidence type="ECO:0000256" key="2">
    <source>
        <dbReference type="ARBA" id="ARBA00023054"/>
    </source>
</evidence>
<dbReference type="GO" id="GO:0015562">
    <property type="term" value="F:efflux transmembrane transporter activity"/>
    <property type="evidence" value="ECO:0007669"/>
    <property type="project" value="TreeGrafter"/>
</dbReference>
<organism evidence="6 7">
    <name type="scientific">Marinobacter similis</name>
    <dbReference type="NCBI Taxonomy" id="1420916"/>
    <lineage>
        <taxon>Bacteria</taxon>
        <taxon>Pseudomonadati</taxon>
        <taxon>Pseudomonadota</taxon>
        <taxon>Gammaproteobacteria</taxon>
        <taxon>Pseudomonadales</taxon>
        <taxon>Marinobacteraceae</taxon>
        <taxon>Marinobacter</taxon>
    </lineage>
</organism>
<proteinExistence type="inferred from homology"/>
<feature type="domain" description="Multidrug resistance protein MdtA-like barrel-sandwich hybrid" evidence="5">
    <location>
        <begin position="75"/>
        <end position="214"/>
    </location>
</feature>
<gene>
    <name evidence="6" type="ORF">AU14_17345</name>
</gene>
<dbReference type="InterPro" id="IPR058625">
    <property type="entry name" value="MdtA-like_BSH"/>
</dbReference>
<dbReference type="KEGG" id="msx:AU14_17345"/>
<keyword evidence="4" id="KW-1133">Transmembrane helix</keyword>
<dbReference type="Proteomes" id="UP000061489">
    <property type="component" value="Chromosome"/>
</dbReference>
<evidence type="ECO:0000313" key="6">
    <source>
        <dbReference type="EMBL" id="AHI29703.1"/>
    </source>
</evidence>
<sequence>MIRPYAKWLVLLAAIGMLISVFVYNGQKLRAQENRPLPAKQEASITPDVGVIQVKTGAHAVNVEAFGAAKSRYQMTLTAQVSGQVSELASAFESGRIVNKGDLLVTLEDSDYRAALASARNDLATAQVDLLEAEREADQAIAEWQGSGMTGEPDSPLVLHEPHVAQARAAVANAEAAVASAEKDLAQTRIMAPFDALIVSRTVSMGSYLQAGNDVAELYSTDRVEISLPVSQLDWQKLPDIGTLDRGQWPVALVSVETGQQWRGYIQRTELHLDDTNRQQSVIAAVDRPLENANMLAPGTFLRAEIEGRELSDLWRLPSSSLSQRGEIWYVKNGILAKFSADPVASDEQAIYVRPPDSLFNQSVNVLTHPLSTYIPGMAVNPVEASDD</sequence>
<evidence type="ECO:0000256" key="4">
    <source>
        <dbReference type="SAM" id="Phobius"/>
    </source>
</evidence>
<dbReference type="Gene3D" id="2.40.50.100">
    <property type="match status" value="1"/>
</dbReference>
<dbReference type="PANTHER" id="PTHR30469">
    <property type="entry name" value="MULTIDRUG RESISTANCE PROTEIN MDTA"/>
    <property type="match status" value="1"/>
</dbReference>
<dbReference type="STRING" id="1420916.AU14_17345"/>
<keyword evidence="4" id="KW-0812">Transmembrane</keyword>
<dbReference type="NCBIfam" id="TIGR01730">
    <property type="entry name" value="RND_mfp"/>
    <property type="match status" value="1"/>
</dbReference>
<accession>W5YTA0</accession>
<dbReference type="AlphaFoldDB" id="W5YTA0"/>
<protein>
    <submittedName>
        <fullName evidence="6">Secretion protein</fullName>
    </submittedName>
</protein>
<feature type="coiled-coil region" evidence="3">
    <location>
        <begin position="116"/>
        <end position="191"/>
    </location>
</feature>
<keyword evidence="2 3" id="KW-0175">Coiled coil</keyword>
<evidence type="ECO:0000259" key="5">
    <source>
        <dbReference type="Pfam" id="PF25917"/>
    </source>
</evidence>
<dbReference type="Gene3D" id="2.40.30.170">
    <property type="match status" value="1"/>
</dbReference>
<evidence type="ECO:0000313" key="7">
    <source>
        <dbReference type="Proteomes" id="UP000061489"/>
    </source>
</evidence>
<evidence type="ECO:0000256" key="3">
    <source>
        <dbReference type="SAM" id="Coils"/>
    </source>
</evidence>
<keyword evidence="7" id="KW-1185">Reference proteome</keyword>
<name>W5YTA0_9GAMM</name>
<dbReference type="EMBL" id="CP007151">
    <property type="protein sequence ID" value="AHI29703.1"/>
    <property type="molecule type" value="Genomic_DNA"/>
</dbReference>
<dbReference type="RefSeq" id="WP_041342757.1">
    <property type="nucleotide sequence ID" value="NZ_CP007151.1"/>
</dbReference>